<evidence type="ECO:0000256" key="1">
    <source>
        <dbReference type="ARBA" id="ARBA00022448"/>
    </source>
</evidence>
<dbReference type="PIRSF" id="PIRSF000699">
    <property type="entry name" value="PTS_IILac_III"/>
    <property type="match status" value="1"/>
</dbReference>
<evidence type="ECO:0000256" key="3">
    <source>
        <dbReference type="ARBA" id="ARBA00022679"/>
    </source>
</evidence>
<dbReference type="SUPFAM" id="SSF46973">
    <property type="entry name" value="Enzyme IIa from lactose specific PTS, IIa-lac"/>
    <property type="match status" value="1"/>
</dbReference>
<reference evidence="6 7" key="1">
    <citation type="submission" date="2021-03" db="EMBL/GenBank/DDBJ databases">
        <title>Genomic Encyclopedia of Type Strains, Phase IV (KMG-IV): sequencing the most valuable type-strain genomes for metagenomic binning, comparative biology and taxonomic classification.</title>
        <authorList>
            <person name="Goeker M."/>
        </authorList>
    </citation>
    <scope>NUCLEOTIDE SEQUENCE [LARGE SCALE GENOMIC DNA]</scope>
    <source>
        <strain evidence="6 7">DSM 101872</strain>
    </source>
</reference>
<evidence type="ECO:0000256" key="5">
    <source>
        <dbReference type="PROSITE-ProRule" id="PRU00418"/>
    </source>
</evidence>
<evidence type="ECO:0000256" key="4">
    <source>
        <dbReference type="ARBA" id="ARBA00022683"/>
    </source>
</evidence>
<dbReference type="InterPro" id="IPR003188">
    <property type="entry name" value="PTS_IIA_lac/cel"/>
</dbReference>
<keyword evidence="4" id="KW-0598">Phosphotransferase system</keyword>
<name>A0ABS4MEW2_9LACO</name>
<keyword evidence="3" id="KW-0808">Transferase</keyword>
<proteinExistence type="predicted"/>
<keyword evidence="1" id="KW-0813">Transport</keyword>
<dbReference type="PANTHER" id="PTHR34382">
    <property type="entry name" value="PTS SYSTEM N,N'-DIACETYLCHITOBIOSE-SPECIFIC EIIA COMPONENT"/>
    <property type="match status" value="1"/>
</dbReference>
<sequence length="105" mass="12069">MKENEKEVMTLISSAGDSRSKAFEALKAVRSHDYDKARKLIDESEKADVEAHNMQTKMITEAIRGEDNNEVSLLMVHAQDHYMCAELVRDVVQELIEIFNERDNN</sequence>
<dbReference type="PANTHER" id="PTHR34382:SF7">
    <property type="entry name" value="PTS SYSTEM N,N'-DIACETYLCHITOBIOSE-SPECIFIC EIIA COMPONENT"/>
    <property type="match status" value="1"/>
</dbReference>
<organism evidence="6 7">
    <name type="scientific">Lactobacillus colini</name>
    <dbReference type="NCBI Taxonomy" id="1819254"/>
    <lineage>
        <taxon>Bacteria</taxon>
        <taxon>Bacillati</taxon>
        <taxon>Bacillota</taxon>
        <taxon>Bacilli</taxon>
        <taxon>Lactobacillales</taxon>
        <taxon>Lactobacillaceae</taxon>
        <taxon>Lactobacillus</taxon>
    </lineage>
</organism>
<accession>A0ABS4MEW2</accession>
<dbReference type="Proteomes" id="UP001519292">
    <property type="component" value="Unassembled WGS sequence"/>
</dbReference>
<keyword evidence="7" id="KW-1185">Reference proteome</keyword>
<evidence type="ECO:0000313" key="7">
    <source>
        <dbReference type="Proteomes" id="UP001519292"/>
    </source>
</evidence>
<dbReference type="CDD" id="cd00215">
    <property type="entry name" value="PTS_IIA_lac"/>
    <property type="match status" value="1"/>
</dbReference>
<comment type="caution">
    <text evidence="6">The sequence shown here is derived from an EMBL/GenBank/DDBJ whole genome shotgun (WGS) entry which is preliminary data.</text>
</comment>
<evidence type="ECO:0000313" key="6">
    <source>
        <dbReference type="EMBL" id="MBP2058222.1"/>
    </source>
</evidence>
<dbReference type="Gene3D" id="1.20.58.80">
    <property type="entry name" value="Phosphotransferase system, lactose/cellobiose-type IIA subunit"/>
    <property type="match status" value="1"/>
</dbReference>
<feature type="modified residue" description="Phosphohistidine; by HPr" evidence="5">
    <location>
        <position position="77"/>
    </location>
</feature>
<dbReference type="PROSITE" id="PS51095">
    <property type="entry name" value="PTS_EIIA_TYPE_3"/>
    <property type="match status" value="1"/>
</dbReference>
<dbReference type="Pfam" id="PF02255">
    <property type="entry name" value="PTS_IIA"/>
    <property type="match status" value="1"/>
</dbReference>
<dbReference type="EMBL" id="JAGGLU010000007">
    <property type="protein sequence ID" value="MBP2058222.1"/>
    <property type="molecule type" value="Genomic_DNA"/>
</dbReference>
<keyword evidence="2" id="KW-0762">Sugar transport</keyword>
<protein>
    <submittedName>
        <fullName evidence="6">PTS system cellobiose-specific IIA component</fullName>
    </submittedName>
</protein>
<dbReference type="InterPro" id="IPR036542">
    <property type="entry name" value="PTS_IIA_lac/cel_sf"/>
</dbReference>
<gene>
    <name evidence="6" type="ORF">J2Z60_001399</name>
</gene>
<evidence type="ECO:0000256" key="2">
    <source>
        <dbReference type="ARBA" id="ARBA00022597"/>
    </source>
</evidence>